<dbReference type="GO" id="GO:0006529">
    <property type="term" value="P:asparagine biosynthetic process"/>
    <property type="evidence" value="ECO:0007669"/>
    <property type="project" value="TreeGrafter"/>
</dbReference>
<gene>
    <name evidence="5" type="primary">asnB_1</name>
    <name evidence="5" type="ORF">NCTC5053_02451</name>
</gene>
<dbReference type="PANTHER" id="PTHR11772">
    <property type="entry name" value="ASPARAGINE SYNTHETASE"/>
    <property type="match status" value="1"/>
</dbReference>
<evidence type="ECO:0000313" key="5">
    <source>
        <dbReference type="EMBL" id="STV10044.1"/>
    </source>
</evidence>
<dbReference type="PROSITE" id="PS51278">
    <property type="entry name" value="GATASE_TYPE_2"/>
    <property type="match status" value="1"/>
</dbReference>
<accession>A0A378AIE5</accession>
<dbReference type="PANTHER" id="PTHR11772:SF2">
    <property type="entry name" value="ASPARAGINE SYNTHETASE [GLUTAMINE-HYDROLYZING]"/>
    <property type="match status" value="1"/>
</dbReference>
<dbReference type="GO" id="GO:0004066">
    <property type="term" value="F:asparagine synthase (glutamine-hydrolyzing) activity"/>
    <property type="evidence" value="ECO:0007669"/>
    <property type="project" value="UniProtKB-EC"/>
</dbReference>
<evidence type="ECO:0000256" key="3">
    <source>
        <dbReference type="ARBA" id="ARBA00022840"/>
    </source>
</evidence>
<dbReference type="EC" id="6.3.5.4" evidence="5"/>
<evidence type="ECO:0000259" key="4">
    <source>
        <dbReference type="PROSITE" id="PS51278"/>
    </source>
</evidence>
<comment type="similarity">
    <text evidence="1">Belongs to the asparagine synthetase family.</text>
</comment>
<evidence type="ECO:0000313" key="6">
    <source>
        <dbReference type="Proteomes" id="UP000254387"/>
    </source>
</evidence>
<dbReference type="EMBL" id="UGMN01000004">
    <property type="protein sequence ID" value="STV10044.1"/>
    <property type="molecule type" value="Genomic_DNA"/>
</dbReference>
<reference evidence="5 6" key="1">
    <citation type="submission" date="2018-06" db="EMBL/GenBank/DDBJ databases">
        <authorList>
            <consortium name="Pathogen Informatics"/>
            <person name="Doyle S."/>
        </authorList>
    </citation>
    <scope>NUCLEOTIDE SEQUENCE [LARGE SCALE GENOMIC DNA]</scope>
    <source>
        <strain evidence="5 6">NCTC5053</strain>
    </source>
</reference>
<dbReference type="GO" id="GO:0005829">
    <property type="term" value="C:cytosol"/>
    <property type="evidence" value="ECO:0007669"/>
    <property type="project" value="TreeGrafter"/>
</dbReference>
<proteinExistence type="inferred from homology"/>
<dbReference type="InterPro" id="IPR050795">
    <property type="entry name" value="Asn_Synthetase"/>
</dbReference>
<organism evidence="5 6">
    <name type="scientific">Klebsiella pneumoniae</name>
    <dbReference type="NCBI Taxonomy" id="573"/>
    <lineage>
        <taxon>Bacteria</taxon>
        <taxon>Pseudomonadati</taxon>
        <taxon>Pseudomonadota</taxon>
        <taxon>Gammaproteobacteria</taxon>
        <taxon>Enterobacterales</taxon>
        <taxon>Enterobacteriaceae</taxon>
        <taxon>Klebsiella/Raoultella group</taxon>
        <taxon>Klebsiella</taxon>
        <taxon>Klebsiella pneumoniae complex</taxon>
    </lineage>
</organism>
<name>A0A378AIE5_KLEPN</name>
<keyword evidence="3" id="KW-0067">ATP-binding</keyword>
<dbReference type="InterPro" id="IPR017932">
    <property type="entry name" value="GATase_2_dom"/>
</dbReference>
<dbReference type="AlphaFoldDB" id="A0A378AIE5"/>
<sequence length="134" mass="14956">MCSIFGVLDIKTDAGELRKKALELSRLMRHRGPDWSGVYASDKAILAHERLSIVDVNAGAQPLYNAEKTHALAVNGEIYNHQALRAEYGDRYQFQTGSDCEVILALYQEKGPEFLDDLQGMFAFACTTAKKTRT</sequence>
<dbReference type="CDD" id="cd00712">
    <property type="entry name" value="AsnB"/>
    <property type="match status" value="1"/>
</dbReference>
<evidence type="ECO:0000256" key="2">
    <source>
        <dbReference type="ARBA" id="ARBA00022741"/>
    </source>
</evidence>
<dbReference type="Proteomes" id="UP000254387">
    <property type="component" value="Unassembled WGS sequence"/>
</dbReference>
<dbReference type="InterPro" id="IPR033738">
    <property type="entry name" value="AsnB_N"/>
</dbReference>
<dbReference type="InterPro" id="IPR029055">
    <property type="entry name" value="Ntn_hydrolases_N"/>
</dbReference>
<keyword evidence="5" id="KW-0436">Ligase</keyword>
<dbReference type="Gene3D" id="3.60.20.10">
    <property type="entry name" value="Glutamine Phosphoribosylpyrophosphate, subunit 1, domain 1"/>
    <property type="match status" value="1"/>
</dbReference>
<keyword evidence="2" id="KW-0547">Nucleotide-binding</keyword>
<dbReference type="GO" id="GO:0005524">
    <property type="term" value="F:ATP binding"/>
    <property type="evidence" value="ECO:0007669"/>
    <property type="project" value="UniProtKB-KW"/>
</dbReference>
<feature type="domain" description="Glutamine amidotransferase type-2" evidence="4">
    <location>
        <begin position="2"/>
        <end position="134"/>
    </location>
</feature>
<protein>
    <submittedName>
        <fullName evidence="5">Asparagine synthetase B</fullName>
        <ecNumber evidence="5">6.3.5.4</ecNumber>
    </submittedName>
</protein>
<evidence type="ECO:0000256" key="1">
    <source>
        <dbReference type="ARBA" id="ARBA00005752"/>
    </source>
</evidence>
<dbReference type="Pfam" id="PF13522">
    <property type="entry name" value="GATase_6"/>
    <property type="match status" value="1"/>
</dbReference>
<dbReference type="SUPFAM" id="SSF56235">
    <property type="entry name" value="N-terminal nucleophile aminohydrolases (Ntn hydrolases)"/>
    <property type="match status" value="1"/>
</dbReference>